<dbReference type="Proteomes" id="UP000054560">
    <property type="component" value="Unassembled WGS sequence"/>
</dbReference>
<dbReference type="SUPFAM" id="SSF53098">
    <property type="entry name" value="Ribonuclease H-like"/>
    <property type="match status" value="1"/>
</dbReference>
<dbReference type="EMBL" id="KQ246263">
    <property type="protein sequence ID" value="KNC72969.1"/>
    <property type="molecule type" value="Genomic_DNA"/>
</dbReference>
<protein>
    <recommendedName>
        <fullName evidence="3">Integrase catalytic domain-containing protein</fullName>
    </recommendedName>
</protein>
<dbReference type="RefSeq" id="XP_014146871.1">
    <property type="nucleotide sequence ID" value="XM_014291396.1"/>
</dbReference>
<sequence>MGLGRHKSKSCTAYQAVADEPGLAKGLLQQPVRPEETMHERSMNFMDFDTVNGQSKVLLAVDTPTRMLLARVCPASTVGPGVFRFLEEQVLAWGSPARLVMDAEVLLTK</sequence>
<accession>A0A0L0F8C4</accession>
<evidence type="ECO:0000313" key="2">
    <source>
        <dbReference type="Proteomes" id="UP000054560"/>
    </source>
</evidence>
<organism evidence="1 2">
    <name type="scientific">Sphaeroforma arctica JP610</name>
    <dbReference type="NCBI Taxonomy" id="667725"/>
    <lineage>
        <taxon>Eukaryota</taxon>
        <taxon>Ichthyosporea</taxon>
        <taxon>Ichthyophonida</taxon>
        <taxon>Sphaeroforma</taxon>
    </lineage>
</organism>
<dbReference type="GeneID" id="25914972"/>
<dbReference type="AlphaFoldDB" id="A0A0L0F8C4"/>
<name>A0A0L0F8C4_9EUKA</name>
<feature type="non-terminal residue" evidence="1">
    <location>
        <position position="109"/>
    </location>
</feature>
<reference evidence="1 2" key="1">
    <citation type="submission" date="2011-02" db="EMBL/GenBank/DDBJ databases">
        <title>The Genome Sequence of Sphaeroforma arctica JP610.</title>
        <authorList>
            <consortium name="The Broad Institute Genome Sequencing Platform"/>
            <person name="Russ C."/>
            <person name="Cuomo C."/>
            <person name="Young S.K."/>
            <person name="Zeng Q."/>
            <person name="Gargeya S."/>
            <person name="Alvarado L."/>
            <person name="Berlin A."/>
            <person name="Chapman S.B."/>
            <person name="Chen Z."/>
            <person name="Freedman E."/>
            <person name="Gellesch M."/>
            <person name="Goldberg J."/>
            <person name="Griggs A."/>
            <person name="Gujja S."/>
            <person name="Heilman E."/>
            <person name="Heiman D."/>
            <person name="Howarth C."/>
            <person name="Mehta T."/>
            <person name="Neiman D."/>
            <person name="Pearson M."/>
            <person name="Roberts A."/>
            <person name="Saif S."/>
            <person name="Shea T."/>
            <person name="Shenoy N."/>
            <person name="Sisk P."/>
            <person name="Stolte C."/>
            <person name="Sykes S."/>
            <person name="White J."/>
            <person name="Yandava C."/>
            <person name="Burger G."/>
            <person name="Gray M.W."/>
            <person name="Holland P.W.H."/>
            <person name="King N."/>
            <person name="Lang F.B.F."/>
            <person name="Roger A.J."/>
            <person name="Ruiz-Trillo I."/>
            <person name="Haas B."/>
            <person name="Nusbaum C."/>
            <person name="Birren B."/>
        </authorList>
    </citation>
    <scope>NUCLEOTIDE SEQUENCE [LARGE SCALE GENOMIC DNA]</scope>
    <source>
        <strain evidence="1 2">JP610</strain>
    </source>
</reference>
<dbReference type="InterPro" id="IPR012337">
    <property type="entry name" value="RNaseH-like_sf"/>
</dbReference>
<evidence type="ECO:0000313" key="1">
    <source>
        <dbReference type="EMBL" id="KNC72969.1"/>
    </source>
</evidence>
<keyword evidence="2" id="KW-1185">Reference proteome</keyword>
<gene>
    <name evidence="1" type="ORF">SARC_14468</name>
</gene>
<proteinExistence type="predicted"/>
<evidence type="ECO:0008006" key="3">
    <source>
        <dbReference type="Google" id="ProtNLM"/>
    </source>
</evidence>